<gene>
    <name evidence="13" type="ORF">FACUT_385</name>
</gene>
<evidence type="ECO:0000256" key="8">
    <source>
        <dbReference type="ARBA" id="ARBA00022989"/>
    </source>
</evidence>
<evidence type="ECO:0000256" key="2">
    <source>
        <dbReference type="ARBA" id="ARBA00004590"/>
    </source>
</evidence>
<evidence type="ECO:0000313" key="14">
    <source>
        <dbReference type="Proteomes" id="UP000536711"/>
    </source>
</evidence>
<dbReference type="GO" id="GO:0005525">
    <property type="term" value="F:GTP binding"/>
    <property type="evidence" value="ECO:0007669"/>
    <property type="project" value="InterPro"/>
</dbReference>
<name>A0A8H4K776_9HYPO</name>
<dbReference type="GO" id="GO:0004577">
    <property type="term" value="F:N-acetylglucosaminyldiphosphodolichol N-acetylglucosaminyltransferase activity"/>
    <property type="evidence" value="ECO:0007669"/>
    <property type="project" value="TreeGrafter"/>
</dbReference>
<dbReference type="GO" id="GO:0031965">
    <property type="term" value="C:nuclear membrane"/>
    <property type="evidence" value="ECO:0007669"/>
    <property type="project" value="UniProtKB-SubCell"/>
</dbReference>
<organism evidence="13 14">
    <name type="scientific">Fusarium acutatum</name>
    <dbReference type="NCBI Taxonomy" id="78861"/>
    <lineage>
        <taxon>Eukaryota</taxon>
        <taxon>Fungi</taxon>
        <taxon>Dikarya</taxon>
        <taxon>Ascomycota</taxon>
        <taxon>Pezizomycotina</taxon>
        <taxon>Sordariomycetes</taxon>
        <taxon>Hypocreomycetidae</taxon>
        <taxon>Hypocreales</taxon>
        <taxon>Nectriaceae</taxon>
        <taxon>Fusarium</taxon>
        <taxon>Fusarium fujikuroi species complex</taxon>
    </lineage>
</organism>
<feature type="transmembrane region" description="Helical" evidence="12">
    <location>
        <begin position="547"/>
        <end position="565"/>
    </location>
</feature>
<comment type="subunit">
    <text evidence="4">Heterodimer with ALG13 to form a functional enzyme.</text>
</comment>
<dbReference type="Pfam" id="PF08660">
    <property type="entry name" value="Alg14"/>
    <property type="match status" value="1"/>
</dbReference>
<dbReference type="PANTHER" id="PTHR12154:SF4">
    <property type="entry name" value="UDP-N-ACETYLGLUCOSAMINE TRANSFERASE SUBUNIT ALG14 HOMOLOG"/>
    <property type="match status" value="1"/>
</dbReference>
<dbReference type="InterPro" id="IPR001806">
    <property type="entry name" value="Small_GTPase"/>
</dbReference>
<dbReference type="InterPro" id="IPR013969">
    <property type="entry name" value="Oligosacch_biosynth_Alg14"/>
</dbReference>
<comment type="caution">
    <text evidence="13">The sequence shown here is derived from an EMBL/GenBank/DDBJ whole genome shotgun (WGS) entry which is preliminary data.</text>
</comment>
<evidence type="ECO:0000256" key="4">
    <source>
        <dbReference type="ARBA" id="ARBA00011335"/>
    </source>
</evidence>
<dbReference type="SMART" id="SM00174">
    <property type="entry name" value="RHO"/>
    <property type="match status" value="1"/>
</dbReference>
<feature type="transmembrane region" description="Helical" evidence="12">
    <location>
        <begin position="356"/>
        <end position="374"/>
    </location>
</feature>
<evidence type="ECO:0000256" key="5">
    <source>
        <dbReference type="ARBA" id="ARBA00017467"/>
    </source>
</evidence>
<accession>A0A8H4K776</accession>
<dbReference type="Gene3D" id="3.40.50.300">
    <property type="entry name" value="P-loop containing nucleotide triphosphate hydrolases"/>
    <property type="match status" value="1"/>
</dbReference>
<protein>
    <recommendedName>
        <fullName evidence="5">UDP-N-acetylglucosamine transferase subunit ALG14</fullName>
    </recommendedName>
    <alternativeName>
        <fullName evidence="10">Asparagine-linked glycosylation protein 14</fullName>
    </alternativeName>
</protein>
<dbReference type="SUPFAM" id="SSF52540">
    <property type="entry name" value="P-loop containing nucleoside triphosphate hydrolases"/>
    <property type="match status" value="1"/>
</dbReference>
<dbReference type="EMBL" id="JAADJF010000010">
    <property type="protein sequence ID" value="KAF4444731.1"/>
    <property type="molecule type" value="Genomic_DNA"/>
</dbReference>
<feature type="transmembrane region" description="Helical" evidence="12">
    <location>
        <begin position="380"/>
        <end position="399"/>
    </location>
</feature>
<evidence type="ECO:0000256" key="7">
    <source>
        <dbReference type="ARBA" id="ARBA00022824"/>
    </source>
</evidence>
<dbReference type="OrthoDB" id="25896at2759"/>
<sequence>MMPQERIDSWRKRVPSHMDRDDPFEGDHFDERPTTRLVYLPLTTLLSAILTMYHQTFRDVSPPEARPSTRLGFFRAATPMFGRSSTPSSPRHASSMMQRRAEGKRRSLLSLLTRKRKRKEPEEIPSDPVRLNFLFVGSKAAGQTSLLFRSRYGYFPDSNAFSRPLYETYDTSGVPDLNVVEKLTYIEWDAVFLCFDISDKISMYTIIQWWHHASSQGFTRSASFAPLLYLVGLKKDLRDQCFLEDHQTGSAFSSSGLLAYPTCCICSSEANWQATRIGAHKYIECSAATGEGMKEVIDDSGREAMRRLVGGQVPEDEGSSIQWCPPVKINLNLNLLTSQYEQGCLNLQSRVPNANMVMIIAAAGVGLAIGSLAAPRPLMAFLSAMSIYIVTLLIVFSALHIRLVRCRRRTVSRELSSLNQRRTPFDYRVFVLGSGGHTKEMLMMMDDGFCNFDGFHRRYLISSGDTMSEDHLEDYEADLKTLCAAEGTNPGAYDVFTVTRARRVHQSLLTTPYTAFLSMVSIFPALLTPPPKIDGAELAYPTCIYSNGPATGFFVGLAVHLLKILGRIPENSMHFIYIESWARISTLSLTGRLFYHTGIADVLVQHQEVAEKYGLRNCGEMVFNARRPDVSSTDDKMMG</sequence>
<comment type="similarity">
    <text evidence="3">Belongs to the ALG14 family.</text>
</comment>
<evidence type="ECO:0000256" key="3">
    <source>
        <dbReference type="ARBA" id="ARBA00009731"/>
    </source>
</evidence>
<keyword evidence="9 12" id="KW-0472">Membrane</keyword>
<dbReference type="AlphaFoldDB" id="A0A8H4K776"/>
<evidence type="ECO:0000256" key="12">
    <source>
        <dbReference type="SAM" id="Phobius"/>
    </source>
</evidence>
<evidence type="ECO:0000256" key="10">
    <source>
        <dbReference type="ARBA" id="ARBA00032062"/>
    </source>
</evidence>
<evidence type="ECO:0000256" key="6">
    <source>
        <dbReference type="ARBA" id="ARBA00022692"/>
    </source>
</evidence>
<feature type="transmembrane region" description="Helical" evidence="12">
    <location>
        <begin position="508"/>
        <end position="527"/>
    </location>
</feature>
<feature type="region of interest" description="Disordered" evidence="11">
    <location>
        <begin position="1"/>
        <end position="28"/>
    </location>
</feature>
<keyword evidence="7" id="KW-0256">Endoplasmic reticulum</keyword>
<feature type="region of interest" description="Disordered" evidence="11">
    <location>
        <begin position="82"/>
        <end position="104"/>
    </location>
</feature>
<dbReference type="PANTHER" id="PTHR12154">
    <property type="entry name" value="GLYCOSYL TRANSFERASE-RELATED"/>
    <property type="match status" value="1"/>
</dbReference>
<keyword evidence="6 12" id="KW-0812">Transmembrane</keyword>
<dbReference type="InterPro" id="IPR027417">
    <property type="entry name" value="P-loop_NTPase"/>
</dbReference>
<dbReference type="GO" id="GO:0006488">
    <property type="term" value="P:dolichol-linked oligosaccharide biosynthetic process"/>
    <property type="evidence" value="ECO:0007669"/>
    <property type="project" value="InterPro"/>
</dbReference>
<proteinExistence type="inferred from homology"/>
<dbReference type="GO" id="GO:0043541">
    <property type="term" value="C:UDP-N-acetylglucosamine transferase complex"/>
    <property type="evidence" value="ECO:0007669"/>
    <property type="project" value="TreeGrafter"/>
</dbReference>
<evidence type="ECO:0000313" key="13">
    <source>
        <dbReference type="EMBL" id="KAF4444731.1"/>
    </source>
</evidence>
<keyword evidence="8 12" id="KW-1133">Transmembrane helix</keyword>
<feature type="compositionally biased region" description="Low complexity" evidence="11">
    <location>
        <begin position="83"/>
        <end position="95"/>
    </location>
</feature>
<evidence type="ECO:0000256" key="1">
    <source>
        <dbReference type="ARBA" id="ARBA00004389"/>
    </source>
</evidence>
<comment type="subcellular location">
    <subcellularLocation>
        <location evidence="1">Endoplasmic reticulum membrane</location>
        <topology evidence="1">Single-pass membrane protein</topology>
    </subcellularLocation>
    <subcellularLocation>
        <location evidence="2">Nucleus membrane</location>
        <topology evidence="2">Single-pass membrane protein</topology>
    </subcellularLocation>
</comment>
<dbReference type="Pfam" id="PF00071">
    <property type="entry name" value="Ras"/>
    <property type="match status" value="1"/>
</dbReference>
<keyword evidence="14" id="KW-1185">Reference proteome</keyword>
<evidence type="ECO:0000256" key="9">
    <source>
        <dbReference type="ARBA" id="ARBA00023136"/>
    </source>
</evidence>
<reference evidence="13 14" key="1">
    <citation type="submission" date="2020-01" db="EMBL/GenBank/DDBJ databases">
        <title>Identification and distribution of gene clusters putatively required for synthesis of sphingolipid metabolism inhibitors in phylogenetically diverse species of the filamentous fungus Fusarium.</title>
        <authorList>
            <person name="Kim H.-S."/>
            <person name="Busman M."/>
            <person name="Brown D.W."/>
            <person name="Divon H."/>
            <person name="Uhlig S."/>
            <person name="Proctor R.H."/>
        </authorList>
    </citation>
    <scope>NUCLEOTIDE SEQUENCE [LARGE SCALE GENOMIC DNA]</scope>
    <source>
        <strain evidence="13 14">NRRL 13308</strain>
    </source>
</reference>
<dbReference type="Proteomes" id="UP000536711">
    <property type="component" value="Unassembled WGS sequence"/>
</dbReference>
<dbReference type="GO" id="GO:0003924">
    <property type="term" value="F:GTPase activity"/>
    <property type="evidence" value="ECO:0007669"/>
    <property type="project" value="InterPro"/>
</dbReference>
<evidence type="ECO:0000256" key="11">
    <source>
        <dbReference type="SAM" id="MobiDB-lite"/>
    </source>
</evidence>